<dbReference type="GO" id="GO:0009809">
    <property type="term" value="P:lignin biosynthetic process"/>
    <property type="evidence" value="ECO:0007669"/>
    <property type="project" value="UniProtKB-KW"/>
</dbReference>
<dbReference type="Gene3D" id="3.40.50.150">
    <property type="entry name" value="Vaccinia Virus protein VP39"/>
    <property type="match status" value="1"/>
</dbReference>
<dbReference type="InterPro" id="IPR016461">
    <property type="entry name" value="COMT-like"/>
</dbReference>
<comment type="function">
    <text evidence="7">Catalyzes the conversion of caffeic acid to ferulic acid and of 5-hydroxyferulic acid to sinapic acid. The resulting products may subsequently be converted to the corresponding alcohols that are incorporated into lignins.</text>
</comment>
<comment type="pathway">
    <text evidence="1">Aromatic compound metabolism; phenylpropanoid biosynthesis.</text>
</comment>
<dbReference type="SUPFAM" id="SSF46785">
    <property type="entry name" value="Winged helix' DNA-binding domain"/>
    <property type="match status" value="1"/>
</dbReference>
<evidence type="ECO:0000259" key="9">
    <source>
        <dbReference type="Pfam" id="PF00891"/>
    </source>
</evidence>
<comment type="caution">
    <text evidence="11">The sequence shown here is derived from an EMBL/GenBank/DDBJ whole genome shotgun (WGS) entry which is preliminary data.</text>
</comment>
<dbReference type="SUPFAM" id="SSF53335">
    <property type="entry name" value="S-adenosyl-L-methionine-dependent methyltransferases"/>
    <property type="match status" value="1"/>
</dbReference>
<evidence type="ECO:0000256" key="8">
    <source>
        <dbReference type="PIRSR" id="PIRSR005739-1"/>
    </source>
</evidence>
<evidence type="ECO:0000256" key="5">
    <source>
        <dbReference type="ARBA" id="ARBA00022733"/>
    </source>
</evidence>
<dbReference type="InterPro" id="IPR001077">
    <property type="entry name" value="COMT_C"/>
</dbReference>
<accession>A0AA87ZZM0</accession>
<dbReference type="Pfam" id="PF00891">
    <property type="entry name" value="Methyltransf_2"/>
    <property type="match status" value="1"/>
</dbReference>
<evidence type="ECO:0000256" key="6">
    <source>
        <dbReference type="ARBA" id="ARBA00039011"/>
    </source>
</evidence>
<feature type="active site" description="Proton acceptor" evidence="8">
    <location>
        <position position="275"/>
    </location>
</feature>
<keyword evidence="12" id="KW-1185">Reference proteome</keyword>
<keyword evidence="2" id="KW-0489">Methyltransferase</keyword>
<feature type="domain" description="O-methyltransferase dimerisation" evidence="10">
    <location>
        <begin position="28"/>
        <end position="123"/>
    </location>
</feature>
<dbReference type="EC" id="2.1.1.68" evidence="6"/>
<dbReference type="GO" id="GO:0046983">
    <property type="term" value="F:protein dimerization activity"/>
    <property type="evidence" value="ECO:0007669"/>
    <property type="project" value="InterPro"/>
</dbReference>
<dbReference type="GO" id="GO:0032259">
    <property type="term" value="P:methylation"/>
    <property type="evidence" value="ECO:0007669"/>
    <property type="project" value="UniProtKB-KW"/>
</dbReference>
<evidence type="ECO:0000256" key="3">
    <source>
        <dbReference type="ARBA" id="ARBA00022679"/>
    </source>
</evidence>
<dbReference type="FunFam" id="3.40.50.150:FF:000061">
    <property type="entry name" value="Caffeic acid O-methyltransferase"/>
    <property type="match status" value="1"/>
</dbReference>
<feature type="domain" description="O-methyltransferase C-terminal" evidence="9">
    <location>
        <begin position="146"/>
        <end position="351"/>
    </location>
</feature>
<keyword evidence="3" id="KW-0808">Transferase</keyword>
<protein>
    <recommendedName>
        <fullName evidence="6">caffeate O-methyltransferase</fullName>
        <ecNumber evidence="6">2.1.1.68</ecNumber>
    </recommendedName>
</protein>
<dbReference type="FunFam" id="1.10.10.10:FF:000357">
    <property type="entry name" value="Caffeic acid 3-O-methyltransferase"/>
    <property type="match status" value="1"/>
</dbReference>
<evidence type="ECO:0000256" key="7">
    <source>
        <dbReference type="ARBA" id="ARBA00045231"/>
    </source>
</evidence>
<dbReference type="EMBL" id="BTGU01000015">
    <property type="protein sequence ID" value="GMN42770.1"/>
    <property type="molecule type" value="Genomic_DNA"/>
</dbReference>
<dbReference type="AlphaFoldDB" id="A0AA87ZZM0"/>
<gene>
    <name evidence="11" type="ORF">TIFTF001_011967</name>
</gene>
<proteinExistence type="predicted"/>
<dbReference type="InterPro" id="IPR036388">
    <property type="entry name" value="WH-like_DNA-bd_sf"/>
</dbReference>
<evidence type="ECO:0000256" key="1">
    <source>
        <dbReference type="ARBA" id="ARBA00004928"/>
    </source>
</evidence>
<dbReference type="Pfam" id="PF08100">
    <property type="entry name" value="Dimerisation"/>
    <property type="match status" value="1"/>
</dbReference>
<evidence type="ECO:0000259" key="10">
    <source>
        <dbReference type="Pfam" id="PF08100"/>
    </source>
</evidence>
<sequence length="369" mass="40133">MASSLELKNGAPKVLDRIEEEEEFSQAMQLVLSTAMTMSLSTAIELGVFDIIATAGEGAKLSSAEIVAQMSTNNPDAPAMVDRILRLLACHSVLSCSVVSDDNAGFNVRRLYSLGPVSKYFVTNEDGVSLGPLIALAKEKVLLDSWLSLKSSILEGGVAFEKAHGMKAFVYSRTDQNFNHVFNKAMYSQTTIVVKNILKIYKGFDHLKQLVDVGGGLGVTLNLITSKYPHIKGINFDLPHVVKNAPSYPGVEHVGGDMFASVPYGDAILMKCVLHDWSDEHCLKILKNCYKAIPDHGAVIVVEAILPVTLENSLAAKSTFAFDVAMMTQNIGGKERSQQEFLALAIGAGFSGIKFVCCVCNHWVMEFYK</sequence>
<dbReference type="GO" id="GO:0047763">
    <property type="term" value="F:caffeate O-methyltransferase activity"/>
    <property type="evidence" value="ECO:0007669"/>
    <property type="project" value="UniProtKB-EC"/>
</dbReference>
<dbReference type="PANTHER" id="PTHR11746">
    <property type="entry name" value="O-METHYLTRANSFERASE"/>
    <property type="match status" value="1"/>
</dbReference>
<evidence type="ECO:0000313" key="12">
    <source>
        <dbReference type="Proteomes" id="UP001187192"/>
    </source>
</evidence>
<keyword evidence="4" id="KW-0949">S-adenosyl-L-methionine</keyword>
<organism evidence="11 12">
    <name type="scientific">Ficus carica</name>
    <name type="common">Common fig</name>
    <dbReference type="NCBI Taxonomy" id="3494"/>
    <lineage>
        <taxon>Eukaryota</taxon>
        <taxon>Viridiplantae</taxon>
        <taxon>Streptophyta</taxon>
        <taxon>Embryophyta</taxon>
        <taxon>Tracheophyta</taxon>
        <taxon>Spermatophyta</taxon>
        <taxon>Magnoliopsida</taxon>
        <taxon>eudicotyledons</taxon>
        <taxon>Gunneridae</taxon>
        <taxon>Pentapetalae</taxon>
        <taxon>rosids</taxon>
        <taxon>fabids</taxon>
        <taxon>Rosales</taxon>
        <taxon>Moraceae</taxon>
        <taxon>Ficeae</taxon>
        <taxon>Ficus</taxon>
    </lineage>
</organism>
<evidence type="ECO:0000256" key="4">
    <source>
        <dbReference type="ARBA" id="ARBA00022691"/>
    </source>
</evidence>
<dbReference type="Gene3D" id="1.10.10.10">
    <property type="entry name" value="Winged helix-like DNA-binding domain superfamily/Winged helix DNA-binding domain"/>
    <property type="match status" value="1"/>
</dbReference>
<name>A0AA87ZZM0_FICCA</name>
<dbReference type="PIRSF" id="PIRSF005739">
    <property type="entry name" value="O-mtase"/>
    <property type="match status" value="1"/>
</dbReference>
<evidence type="ECO:0000313" key="11">
    <source>
        <dbReference type="EMBL" id="GMN42770.1"/>
    </source>
</evidence>
<dbReference type="InterPro" id="IPR012967">
    <property type="entry name" value="COMT_dimerisation"/>
</dbReference>
<dbReference type="PROSITE" id="PS51683">
    <property type="entry name" value="SAM_OMT_II"/>
    <property type="match status" value="1"/>
</dbReference>
<dbReference type="Proteomes" id="UP001187192">
    <property type="component" value="Unassembled WGS sequence"/>
</dbReference>
<keyword evidence="5" id="KW-0438">Lignin biosynthesis</keyword>
<dbReference type="InterPro" id="IPR036390">
    <property type="entry name" value="WH_DNA-bd_sf"/>
</dbReference>
<dbReference type="InterPro" id="IPR029063">
    <property type="entry name" value="SAM-dependent_MTases_sf"/>
</dbReference>
<evidence type="ECO:0000256" key="2">
    <source>
        <dbReference type="ARBA" id="ARBA00022603"/>
    </source>
</evidence>
<reference evidence="11" key="1">
    <citation type="submission" date="2023-07" db="EMBL/GenBank/DDBJ databases">
        <title>draft genome sequence of fig (Ficus carica).</title>
        <authorList>
            <person name="Takahashi T."/>
            <person name="Nishimura K."/>
        </authorList>
    </citation>
    <scope>NUCLEOTIDE SEQUENCE</scope>
</reference>